<name>A0A3B0MIB3_THEAN</name>
<dbReference type="VEuPathDB" id="PiroplasmaDB:TA19960"/>
<feature type="region of interest" description="Disordered" evidence="1">
    <location>
        <begin position="1"/>
        <end position="56"/>
    </location>
</feature>
<organism evidence="3">
    <name type="scientific">Theileria annulata</name>
    <dbReference type="NCBI Taxonomy" id="5874"/>
    <lineage>
        <taxon>Eukaryota</taxon>
        <taxon>Sar</taxon>
        <taxon>Alveolata</taxon>
        <taxon>Apicomplexa</taxon>
        <taxon>Aconoidasida</taxon>
        <taxon>Piroplasmida</taxon>
        <taxon>Theileriidae</taxon>
        <taxon>Theileria</taxon>
    </lineage>
</organism>
<dbReference type="EMBL" id="UIVT01000001">
    <property type="protein sequence ID" value="SVP88275.1"/>
    <property type="molecule type" value="Genomic_DNA"/>
</dbReference>
<dbReference type="EMBL" id="UIVS01000001">
    <property type="protein sequence ID" value="SVP89445.1"/>
    <property type="molecule type" value="Genomic_DNA"/>
</dbReference>
<reference evidence="3" key="1">
    <citation type="submission" date="2018-07" db="EMBL/GenBank/DDBJ databases">
        <authorList>
            <person name="Quirk P.G."/>
            <person name="Krulwich T.A."/>
        </authorList>
    </citation>
    <scope>NUCLEOTIDE SEQUENCE</scope>
    <source>
        <strain evidence="3">Anand</strain>
    </source>
</reference>
<gene>
    <name evidence="2" type="ORF">TAT_000013800</name>
    <name evidence="3" type="ORF">TAV_000013600</name>
</gene>
<evidence type="ECO:0000313" key="2">
    <source>
        <dbReference type="EMBL" id="SVP88275.1"/>
    </source>
</evidence>
<evidence type="ECO:0000313" key="3">
    <source>
        <dbReference type="EMBL" id="SVP89445.1"/>
    </source>
</evidence>
<protein>
    <submittedName>
        <fullName evidence="3">Uncharacterized protein</fullName>
    </submittedName>
</protein>
<proteinExistence type="predicted"/>
<evidence type="ECO:0000256" key="1">
    <source>
        <dbReference type="SAM" id="MobiDB-lite"/>
    </source>
</evidence>
<accession>A0A3B0MIB3</accession>
<dbReference type="AlphaFoldDB" id="A0A3B0MIB3"/>
<feature type="region of interest" description="Disordered" evidence="1">
    <location>
        <begin position="112"/>
        <end position="142"/>
    </location>
</feature>
<sequence length="188" mass="21385">MPREDFKGKNIGSPQKWRDDSHSRSDNKFKRKANVLEGDRSRRPVPPFPLPLPDFSGLVPPKDGTMPVLLPGMQLPPPILMNMPLPPPDSDPEEIKKALKLIMSNFPSFPKDAKLPFPPVPRQTQYRKKKKRDLPFERAPPSLEDLYERELDKKLAEAEKVQESSISFFLKVPGLLSKRHLKGSTSTL</sequence>
<feature type="compositionally biased region" description="Basic and acidic residues" evidence="1">
    <location>
        <begin position="16"/>
        <end position="28"/>
    </location>
</feature>